<sequence>MSPFRILVSAALVSWAAAGHTHEFWISPEAYVTQNGGKVQAQLRVGEEFGGASYSFNPKRFGRFDLVAHSQVTPVTGRLGDSPALNMAAPDSGLLTIVHETGDNLLTYTSLEKFAKFAKHKDFEWAVEDHVERGLPTDRFMERYRRYAKSLVAVGDGQGADSEVGLRTEIVALANPYTDALTEFPVKVLLDGAPRADAQVELFEKTPDGEVAITLYRTDAKGIATFPVKAGHEYLVDAVELLPLNEGDPAKFPVWLSLWASLTFKMPE</sequence>
<dbReference type="Pfam" id="PF10670">
    <property type="entry name" value="DUF4198"/>
    <property type="match status" value="1"/>
</dbReference>
<dbReference type="STRING" id="1123360.thalar_03211"/>
<dbReference type="EMBL" id="AONI01000015">
    <property type="protein sequence ID" value="EPX77488.1"/>
    <property type="molecule type" value="Genomic_DNA"/>
</dbReference>
<dbReference type="OrthoDB" id="581894at2"/>
<dbReference type="eggNOG" id="COG5266">
    <property type="taxonomic scope" value="Bacteria"/>
</dbReference>
<dbReference type="InterPro" id="IPR019613">
    <property type="entry name" value="DUF4198"/>
</dbReference>
<dbReference type="RefSeq" id="WP_021102559.1">
    <property type="nucleotide sequence ID" value="NZ_KE557314.1"/>
</dbReference>
<dbReference type="AlphaFoldDB" id="S9QD19"/>
<name>S9QD19_9RHOB</name>
<proteinExistence type="predicted"/>
<evidence type="ECO:0000313" key="2">
    <source>
        <dbReference type="Proteomes" id="UP000015351"/>
    </source>
</evidence>
<organism evidence="1 2">
    <name type="scientific">Litoreibacter arenae DSM 19593</name>
    <dbReference type="NCBI Taxonomy" id="1123360"/>
    <lineage>
        <taxon>Bacteria</taxon>
        <taxon>Pseudomonadati</taxon>
        <taxon>Pseudomonadota</taxon>
        <taxon>Alphaproteobacteria</taxon>
        <taxon>Rhodobacterales</taxon>
        <taxon>Roseobacteraceae</taxon>
        <taxon>Litoreibacter</taxon>
    </lineage>
</organism>
<dbReference type="PATRIC" id="fig|1123360.3.peg.3182"/>
<evidence type="ECO:0008006" key="3">
    <source>
        <dbReference type="Google" id="ProtNLM"/>
    </source>
</evidence>
<dbReference type="HOGENOM" id="CLU_086920_0_0_5"/>
<dbReference type="Proteomes" id="UP000015351">
    <property type="component" value="Unassembled WGS sequence"/>
</dbReference>
<keyword evidence="2" id="KW-1185">Reference proteome</keyword>
<reference evidence="2" key="1">
    <citation type="journal article" date="2013" name="Stand. Genomic Sci.">
        <title>Genome sequence of the Litoreibacter arenae type strain (DSM 19593(T)), a member of the Roseobacter clade isolated from sea sand.</title>
        <authorList>
            <person name="Riedel T."/>
            <person name="Fiebig A."/>
            <person name="Petersen J."/>
            <person name="Gronow S."/>
            <person name="Kyrpides N.C."/>
            <person name="Goker M."/>
            <person name="Klenk H.P."/>
        </authorList>
    </citation>
    <scope>NUCLEOTIDE SEQUENCE [LARGE SCALE GENOMIC DNA]</scope>
    <source>
        <strain evidence="2">DSM 19593</strain>
    </source>
</reference>
<accession>S9QD19</accession>
<comment type="caution">
    <text evidence="1">The sequence shown here is derived from an EMBL/GenBank/DDBJ whole genome shotgun (WGS) entry which is preliminary data.</text>
</comment>
<evidence type="ECO:0000313" key="1">
    <source>
        <dbReference type="EMBL" id="EPX77488.1"/>
    </source>
</evidence>
<protein>
    <recommendedName>
        <fullName evidence="3">ABC-type Co2+ transport system, periplasmic component</fullName>
    </recommendedName>
</protein>
<gene>
    <name evidence="1" type="ORF">thalar_03211</name>
</gene>